<dbReference type="AlphaFoldDB" id="A0ABC8KUZ6"/>
<dbReference type="SUPFAM" id="SSF50891">
    <property type="entry name" value="Cyclophilin-like"/>
    <property type="match status" value="1"/>
</dbReference>
<dbReference type="Gene3D" id="2.40.100.10">
    <property type="entry name" value="Cyclophilin-like"/>
    <property type="match status" value="1"/>
</dbReference>
<dbReference type="Proteomes" id="UP001642260">
    <property type="component" value="Unassembled WGS sequence"/>
</dbReference>
<keyword evidence="2" id="KW-1185">Reference proteome</keyword>
<accession>A0ABC8KUZ6</accession>
<proteinExistence type="predicted"/>
<evidence type="ECO:0000313" key="1">
    <source>
        <dbReference type="EMBL" id="CAH8361823.1"/>
    </source>
</evidence>
<comment type="caution">
    <text evidence="1">The sequence shown here is derived from an EMBL/GenBank/DDBJ whole genome shotgun (WGS) entry which is preliminary data.</text>
</comment>
<gene>
    <name evidence="1" type="ORF">ERUC_LOCUS27579</name>
</gene>
<organism evidence="1 2">
    <name type="scientific">Eruca vesicaria subsp. sativa</name>
    <name type="common">Garden rocket</name>
    <name type="synonym">Eruca sativa</name>
    <dbReference type="NCBI Taxonomy" id="29727"/>
    <lineage>
        <taxon>Eukaryota</taxon>
        <taxon>Viridiplantae</taxon>
        <taxon>Streptophyta</taxon>
        <taxon>Embryophyta</taxon>
        <taxon>Tracheophyta</taxon>
        <taxon>Spermatophyta</taxon>
        <taxon>Magnoliopsida</taxon>
        <taxon>eudicotyledons</taxon>
        <taxon>Gunneridae</taxon>
        <taxon>Pentapetalae</taxon>
        <taxon>rosids</taxon>
        <taxon>malvids</taxon>
        <taxon>Brassicales</taxon>
        <taxon>Brassicaceae</taxon>
        <taxon>Brassiceae</taxon>
        <taxon>Eruca</taxon>
    </lineage>
</organism>
<dbReference type="InterPro" id="IPR029000">
    <property type="entry name" value="Cyclophilin-like_dom_sf"/>
</dbReference>
<dbReference type="EMBL" id="CAKOAT010317376">
    <property type="protein sequence ID" value="CAH8361823.1"/>
    <property type="molecule type" value="Genomic_DNA"/>
</dbReference>
<evidence type="ECO:0008006" key="3">
    <source>
        <dbReference type="Google" id="ProtNLM"/>
    </source>
</evidence>
<evidence type="ECO:0000313" key="2">
    <source>
        <dbReference type="Proteomes" id="UP001642260"/>
    </source>
</evidence>
<sequence length="79" mass="8662">MVFGMAEIYDHQFPDEDCIRKHDRPGVLSMGNSECPDYDAFGQVVSGFDVISPVEQMVGNQFGNPSEPVIIADCGQILP</sequence>
<name>A0ABC8KUZ6_ERUVS</name>
<reference evidence="1 2" key="1">
    <citation type="submission" date="2022-03" db="EMBL/GenBank/DDBJ databases">
        <authorList>
            <person name="Macdonald S."/>
            <person name="Ahmed S."/>
            <person name="Newling K."/>
        </authorList>
    </citation>
    <scope>NUCLEOTIDE SEQUENCE [LARGE SCALE GENOMIC DNA]</scope>
</reference>
<protein>
    <recommendedName>
        <fullName evidence="3">Peptidylprolyl isomerase</fullName>
    </recommendedName>
</protein>